<evidence type="ECO:0000313" key="2">
    <source>
        <dbReference type="EMBL" id="TFK94074.1"/>
    </source>
</evidence>
<reference evidence="2 3" key="1">
    <citation type="journal article" date="2019" name="Nat. Ecol. Evol.">
        <title>Megaphylogeny resolves global patterns of mushroom evolution.</title>
        <authorList>
            <person name="Varga T."/>
            <person name="Krizsan K."/>
            <person name="Foldi C."/>
            <person name="Dima B."/>
            <person name="Sanchez-Garcia M."/>
            <person name="Sanchez-Ramirez S."/>
            <person name="Szollosi G.J."/>
            <person name="Szarkandi J.G."/>
            <person name="Papp V."/>
            <person name="Albert L."/>
            <person name="Andreopoulos W."/>
            <person name="Angelini C."/>
            <person name="Antonin V."/>
            <person name="Barry K.W."/>
            <person name="Bougher N.L."/>
            <person name="Buchanan P."/>
            <person name="Buyck B."/>
            <person name="Bense V."/>
            <person name="Catcheside P."/>
            <person name="Chovatia M."/>
            <person name="Cooper J."/>
            <person name="Damon W."/>
            <person name="Desjardin D."/>
            <person name="Finy P."/>
            <person name="Geml J."/>
            <person name="Haridas S."/>
            <person name="Hughes K."/>
            <person name="Justo A."/>
            <person name="Karasinski D."/>
            <person name="Kautmanova I."/>
            <person name="Kiss B."/>
            <person name="Kocsube S."/>
            <person name="Kotiranta H."/>
            <person name="LaButti K.M."/>
            <person name="Lechner B.E."/>
            <person name="Liimatainen K."/>
            <person name="Lipzen A."/>
            <person name="Lukacs Z."/>
            <person name="Mihaltcheva S."/>
            <person name="Morgado L.N."/>
            <person name="Niskanen T."/>
            <person name="Noordeloos M.E."/>
            <person name="Ohm R.A."/>
            <person name="Ortiz-Santana B."/>
            <person name="Ovrebo C."/>
            <person name="Racz N."/>
            <person name="Riley R."/>
            <person name="Savchenko A."/>
            <person name="Shiryaev A."/>
            <person name="Soop K."/>
            <person name="Spirin V."/>
            <person name="Szebenyi C."/>
            <person name="Tomsovsky M."/>
            <person name="Tulloss R.E."/>
            <person name="Uehling J."/>
            <person name="Grigoriev I.V."/>
            <person name="Vagvolgyi C."/>
            <person name="Papp T."/>
            <person name="Martin F.M."/>
            <person name="Miettinen O."/>
            <person name="Hibbett D.S."/>
            <person name="Nagy L.G."/>
        </authorList>
    </citation>
    <scope>NUCLEOTIDE SEQUENCE [LARGE SCALE GENOMIC DNA]</scope>
    <source>
        <strain evidence="2 3">HHB13444</strain>
    </source>
</reference>
<name>A0A5C3PW46_9APHY</name>
<keyword evidence="3" id="KW-1185">Reference proteome</keyword>
<accession>A0A5C3PW46</accession>
<feature type="compositionally biased region" description="Polar residues" evidence="1">
    <location>
        <begin position="41"/>
        <end position="55"/>
    </location>
</feature>
<feature type="region of interest" description="Disordered" evidence="1">
    <location>
        <begin position="11"/>
        <end position="55"/>
    </location>
</feature>
<organism evidence="2 3">
    <name type="scientific">Polyporus arcularius HHB13444</name>
    <dbReference type="NCBI Taxonomy" id="1314778"/>
    <lineage>
        <taxon>Eukaryota</taxon>
        <taxon>Fungi</taxon>
        <taxon>Dikarya</taxon>
        <taxon>Basidiomycota</taxon>
        <taxon>Agaricomycotina</taxon>
        <taxon>Agaricomycetes</taxon>
        <taxon>Polyporales</taxon>
        <taxon>Polyporaceae</taxon>
        <taxon>Polyporus</taxon>
    </lineage>
</organism>
<dbReference type="Proteomes" id="UP000308197">
    <property type="component" value="Unassembled WGS sequence"/>
</dbReference>
<sequence>MCKLVFLLSMAGGDPTPSEPPRGTVMGHLANKQSPMDHAGSSMTRTFDQPSSSRSYPHLLLVRAGGDANRRCSHSPICQPPR</sequence>
<evidence type="ECO:0000256" key="1">
    <source>
        <dbReference type="SAM" id="MobiDB-lite"/>
    </source>
</evidence>
<protein>
    <submittedName>
        <fullName evidence="2">Uncharacterized protein</fullName>
    </submittedName>
</protein>
<proteinExistence type="predicted"/>
<dbReference type="InParanoid" id="A0A5C3PW46"/>
<evidence type="ECO:0000313" key="3">
    <source>
        <dbReference type="Proteomes" id="UP000308197"/>
    </source>
</evidence>
<dbReference type="EMBL" id="ML210973">
    <property type="protein sequence ID" value="TFK94074.1"/>
    <property type="molecule type" value="Genomic_DNA"/>
</dbReference>
<gene>
    <name evidence="2" type="ORF">K466DRAFT_580373</name>
</gene>
<dbReference type="AlphaFoldDB" id="A0A5C3PW46"/>